<organism evidence="2 3">
    <name type="scientific">Sphingomonas sanguinis</name>
    <dbReference type="NCBI Taxonomy" id="33051"/>
    <lineage>
        <taxon>Bacteria</taxon>
        <taxon>Pseudomonadati</taxon>
        <taxon>Pseudomonadota</taxon>
        <taxon>Alphaproteobacteria</taxon>
        <taxon>Sphingomonadales</taxon>
        <taxon>Sphingomonadaceae</taxon>
        <taxon>Sphingomonas</taxon>
    </lineage>
</organism>
<feature type="transmembrane region" description="Helical" evidence="1">
    <location>
        <begin position="109"/>
        <end position="129"/>
    </location>
</feature>
<proteinExistence type="predicted"/>
<dbReference type="AlphaFoldDB" id="A0A147IR49"/>
<dbReference type="Proteomes" id="UP000074072">
    <property type="component" value="Unassembled WGS sequence"/>
</dbReference>
<reference evidence="2 3" key="1">
    <citation type="journal article" date="2016" name="Front. Microbiol.">
        <title>Genomic Resource of Rice Seed Associated Bacteria.</title>
        <authorList>
            <person name="Midha S."/>
            <person name="Bansal K."/>
            <person name="Sharma S."/>
            <person name="Kumar N."/>
            <person name="Patil P.P."/>
            <person name="Chaudhry V."/>
            <person name="Patil P.B."/>
        </authorList>
    </citation>
    <scope>NUCLEOTIDE SEQUENCE [LARGE SCALE GENOMIC DNA]</scope>
    <source>
        <strain evidence="2 3">SB4</strain>
    </source>
</reference>
<dbReference type="RefSeq" id="WP_058752770.1">
    <property type="nucleotide sequence ID" value="NZ_LDTE01000075.1"/>
</dbReference>
<accession>A0A147IR49</accession>
<feature type="transmembrane region" description="Helical" evidence="1">
    <location>
        <begin position="76"/>
        <end position="97"/>
    </location>
</feature>
<comment type="caution">
    <text evidence="2">The sequence shown here is derived from an EMBL/GenBank/DDBJ whole genome shotgun (WGS) entry which is preliminary data.</text>
</comment>
<protein>
    <recommendedName>
        <fullName evidence="4">Transmembrane protein</fullName>
    </recommendedName>
</protein>
<dbReference type="EMBL" id="LDTE01000075">
    <property type="protein sequence ID" value="KTT97851.1"/>
    <property type="molecule type" value="Genomic_DNA"/>
</dbReference>
<feature type="transmembrane region" description="Helical" evidence="1">
    <location>
        <begin position="40"/>
        <end position="64"/>
    </location>
</feature>
<gene>
    <name evidence="2" type="ORF">SB4_12160</name>
</gene>
<evidence type="ECO:0000313" key="2">
    <source>
        <dbReference type="EMBL" id="KTT97851.1"/>
    </source>
</evidence>
<keyword evidence="1" id="KW-0472">Membrane</keyword>
<feature type="transmembrane region" description="Helical" evidence="1">
    <location>
        <begin position="12"/>
        <end position="34"/>
    </location>
</feature>
<dbReference type="OrthoDB" id="119964at2"/>
<keyword evidence="1" id="KW-0812">Transmembrane</keyword>
<evidence type="ECO:0000256" key="1">
    <source>
        <dbReference type="SAM" id="Phobius"/>
    </source>
</evidence>
<keyword evidence="1" id="KW-1133">Transmembrane helix</keyword>
<evidence type="ECO:0008006" key="4">
    <source>
        <dbReference type="Google" id="ProtNLM"/>
    </source>
</evidence>
<sequence length="135" mass="15032">MSLRPEMKRYTYRLLLTFCLYAVALVGANMWFRHAPPTGLLAYVVALLPALPIIGVFAVIARLLIEMRDEYVRMLLVRQSLVATGFMLSVVTAWGFLEDFGLAPHMPSYYATVLWFGGLGLGGCLNAFLEGRAAR</sequence>
<evidence type="ECO:0000313" key="3">
    <source>
        <dbReference type="Proteomes" id="UP000074072"/>
    </source>
</evidence>
<name>A0A147IR49_9SPHN</name>
<dbReference type="PATRIC" id="fig|33051.4.peg.3256"/>